<gene>
    <name evidence="6" type="ORF">SAMN02745218_01433</name>
</gene>
<dbReference type="PROSITE" id="PS00060">
    <property type="entry name" value="ADH_IRON_2"/>
    <property type="match status" value="1"/>
</dbReference>
<dbReference type="PROSITE" id="PS00913">
    <property type="entry name" value="ADH_IRON_1"/>
    <property type="match status" value="1"/>
</dbReference>
<dbReference type="PANTHER" id="PTHR11496:SF102">
    <property type="entry name" value="ALCOHOL DEHYDROGENASE 4"/>
    <property type="match status" value="1"/>
</dbReference>
<dbReference type="Gene3D" id="1.20.1090.10">
    <property type="entry name" value="Dehydroquinate synthase-like - alpha domain"/>
    <property type="match status" value="1"/>
</dbReference>
<reference evidence="7" key="1">
    <citation type="submission" date="2016-11" db="EMBL/GenBank/DDBJ databases">
        <authorList>
            <person name="Varghese N."/>
            <person name="Submissions S."/>
        </authorList>
    </citation>
    <scope>NUCLEOTIDE SEQUENCE [LARGE SCALE GENOMIC DNA]</scope>
    <source>
        <strain evidence="7">DSM 11792</strain>
    </source>
</reference>
<dbReference type="CDD" id="cd08551">
    <property type="entry name" value="Fe-ADH"/>
    <property type="match status" value="1"/>
</dbReference>
<dbReference type="EMBL" id="FQUW01000015">
    <property type="protein sequence ID" value="SHF09855.1"/>
    <property type="molecule type" value="Genomic_DNA"/>
</dbReference>
<keyword evidence="2" id="KW-0560">Oxidoreductase</keyword>
<dbReference type="Pfam" id="PF00465">
    <property type="entry name" value="Fe-ADH"/>
    <property type="match status" value="1"/>
</dbReference>
<proteinExistence type="inferred from homology"/>
<feature type="domain" description="Fe-containing alcohol dehydrogenase-like C-terminal" evidence="5">
    <location>
        <begin position="188"/>
        <end position="384"/>
    </location>
</feature>
<evidence type="ECO:0000313" key="6">
    <source>
        <dbReference type="EMBL" id="SHF09855.1"/>
    </source>
</evidence>
<dbReference type="Proteomes" id="UP000184196">
    <property type="component" value="Unassembled WGS sequence"/>
</dbReference>
<keyword evidence="3" id="KW-0520">NAD</keyword>
<keyword evidence="7" id="KW-1185">Reference proteome</keyword>
<dbReference type="InterPro" id="IPR056798">
    <property type="entry name" value="ADH_Fe_C"/>
</dbReference>
<dbReference type="PANTHER" id="PTHR11496">
    <property type="entry name" value="ALCOHOL DEHYDROGENASE"/>
    <property type="match status" value="1"/>
</dbReference>
<dbReference type="InterPro" id="IPR001670">
    <property type="entry name" value="ADH_Fe/GldA"/>
</dbReference>
<dbReference type="OrthoDB" id="5445534at2"/>
<evidence type="ECO:0000256" key="3">
    <source>
        <dbReference type="ARBA" id="ARBA00023027"/>
    </source>
</evidence>
<dbReference type="RefSeq" id="WP_073164596.1">
    <property type="nucleotide sequence ID" value="NZ_FQUW01000015.1"/>
</dbReference>
<accession>A0A1M4YVV4</accession>
<dbReference type="SUPFAM" id="SSF56796">
    <property type="entry name" value="Dehydroquinate synthase-like"/>
    <property type="match status" value="1"/>
</dbReference>
<dbReference type="Pfam" id="PF25137">
    <property type="entry name" value="ADH_Fe_C"/>
    <property type="match status" value="1"/>
</dbReference>
<feature type="domain" description="Alcohol dehydrogenase iron-type/glycerol dehydrogenase GldA" evidence="4">
    <location>
        <begin position="11"/>
        <end position="177"/>
    </location>
</feature>
<sequence>MKISYFWTSGTIITGWGSLGRIADEVKNLGATRILLVTDPVLLKTGLVDKVREALAPAGLETGLFSEVEPEPRLEVVAKCLQAVKDGGYDLLVAVGGGSSMDVAKASAVLVTNSGTIDDYIGVNLIPRPGLPVVAVPTTAGTGSEVTPIAILSDENEQLKKGVVSPYLLPRVAIVDPELTVTMPPHITAATGMDALTHAVEAYISVNATTITDSLALTAIKIISRYLRTAVANGEDREARENMAMASLLAGIAFANAGVGAVHALAYPLGAQFHVPHGVANAVLLPYVMESNLLGALPRFKEMALAMGERVEELSDRAAADKFIEAIKQLSTDVKIPLHLRELGVNAEAIPGMAEGAIKVTRLLANNPRKLTVDDIREIYERAF</sequence>
<evidence type="ECO:0000259" key="4">
    <source>
        <dbReference type="Pfam" id="PF00465"/>
    </source>
</evidence>
<dbReference type="InterPro" id="IPR039697">
    <property type="entry name" value="Alcohol_dehydrogenase_Fe"/>
</dbReference>
<dbReference type="AlphaFoldDB" id="A0A1M4YVV4"/>
<organism evidence="6 7">
    <name type="scientific">Desulfofundulus australicus DSM 11792</name>
    <dbReference type="NCBI Taxonomy" id="1121425"/>
    <lineage>
        <taxon>Bacteria</taxon>
        <taxon>Bacillati</taxon>
        <taxon>Bacillota</taxon>
        <taxon>Clostridia</taxon>
        <taxon>Eubacteriales</taxon>
        <taxon>Peptococcaceae</taxon>
        <taxon>Desulfofundulus</taxon>
    </lineage>
</organism>
<evidence type="ECO:0000256" key="1">
    <source>
        <dbReference type="ARBA" id="ARBA00007358"/>
    </source>
</evidence>
<dbReference type="FunFam" id="3.40.50.1970:FF:000003">
    <property type="entry name" value="Alcohol dehydrogenase, iron-containing"/>
    <property type="match status" value="1"/>
</dbReference>
<protein>
    <submittedName>
        <fullName evidence="6">Alcohol dehydrogenase, class IV</fullName>
    </submittedName>
</protein>
<dbReference type="Gene3D" id="3.40.50.1970">
    <property type="match status" value="1"/>
</dbReference>
<evidence type="ECO:0000313" key="7">
    <source>
        <dbReference type="Proteomes" id="UP000184196"/>
    </source>
</evidence>
<evidence type="ECO:0000256" key="2">
    <source>
        <dbReference type="ARBA" id="ARBA00023002"/>
    </source>
</evidence>
<dbReference type="GO" id="GO:0004022">
    <property type="term" value="F:alcohol dehydrogenase (NAD+) activity"/>
    <property type="evidence" value="ECO:0007669"/>
    <property type="project" value="UniProtKB-ARBA"/>
</dbReference>
<dbReference type="GO" id="GO:0046872">
    <property type="term" value="F:metal ion binding"/>
    <property type="evidence" value="ECO:0007669"/>
    <property type="project" value="InterPro"/>
</dbReference>
<dbReference type="InterPro" id="IPR018211">
    <property type="entry name" value="ADH_Fe_CS"/>
</dbReference>
<dbReference type="FunFam" id="1.20.1090.10:FF:000001">
    <property type="entry name" value="Aldehyde-alcohol dehydrogenase"/>
    <property type="match status" value="1"/>
</dbReference>
<evidence type="ECO:0000259" key="5">
    <source>
        <dbReference type="Pfam" id="PF25137"/>
    </source>
</evidence>
<name>A0A1M4YVV4_9FIRM</name>
<comment type="similarity">
    <text evidence="1">Belongs to the iron-containing alcohol dehydrogenase family.</text>
</comment>